<sequence length="145" mass="15320">MASSIGVRFGRALLMVRGTNGVAAAVNFYQNGLGMAVIRHTDQWAELVCPVGGSSISSATDEAANHHHPVHFQLSVQAVDSNEASLSVGYSPLLNFDVDDMDTVVARCVQLGAHLDGPIQYPAHGKVAALRAPDGHMIGLYEPTI</sequence>
<protein>
    <recommendedName>
        <fullName evidence="1">VOC domain-containing protein</fullName>
    </recommendedName>
</protein>
<name>A0ABD3MKI3_9STRA</name>
<reference evidence="2 3" key="1">
    <citation type="submission" date="2024-10" db="EMBL/GenBank/DDBJ databases">
        <title>Updated reference genomes for cyclostephanoid diatoms.</title>
        <authorList>
            <person name="Roberts W.R."/>
            <person name="Alverson A.J."/>
        </authorList>
    </citation>
    <scope>NUCLEOTIDE SEQUENCE [LARGE SCALE GENOMIC DNA]</scope>
    <source>
        <strain evidence="2 3">AJA232-27</strain>
    </source>
</reference>
<dbReference type="PROSITE" id="PS51819">
    <property type="entry name" value="VOC"/>
    <property type="match status" value="1"/>
</dbReference>
<dbReference type="EMBL" id="JALLBG020000131">
    <property type="protein sequence ID" value="KAL3762682.1"/>
    <property type="molecule type" value="Genomic_DNA"/>
</dbReference>
<dbReference type="InterPro" id="IPR004360">
    <property type="entry name" value="Glyas_Fos-R_dOase_dom"/>
</dbReference>
<dbReference type="InterPro" id="IPR052164">
    <property type="entry name" value="Anthracycline_SecMetBiosynth"/>
</dbReference>
<evidence type="ECO:0000259" key="1">
    <source>
        <dbReference type="PROSITE" id="PS51819"/>
    </source>
</evidence>
<dbReference type="InterPro" id="IPR037523">
    <property type="entry name" value="VOC_core"/>
</dbReference>
<organism evidence="2 3">
    <name type="scientific">Discostella pseudostelligera</name>
    <dbReference type="NCBI Taxonomy" id="259834"/>
    <lineage>
        <taxon>Eukaryota</taxon>
        <taxon>Sar</taxon>
        <taxon>Stramenopiles</taxon>
        <taxon>Ochrophyta</taxon>
        <taxon>Bacillariophyta</taxon>
        <taxon>Coscinodiscophyceae</taxon>
        <taxon>Thalassiosirophycidae</taxon>
        <taxon>Stephanodiscales</taxon>
        <taxon>Stephanodiscaceae</taxon>
        <taxon>Discostella</taxon>
    </lineage>
</organism>
<dbReference type="InterPro" id="IPR029068">
    <property type="entry name" value="Glyas_Bleomycin-R_OHBP_Dase"/>
</dbReference>
<proteinExistence type="predicted"/>
<feature type="domain" description="VOC" evidence="1">
    <location>
        <begin position="11"/>
        <end position="143"/>
    </location>
</feature>
<dbReference type="Proteomes" id="UP001530293">
    <property type="component" value="Unassembled WGS sequence"/>
</dbReference>
<gene>
    <name evidence="2" type="ORF">ACHAWU_001627</name>
</gene>
<dbReference type="Gene3D" id="3.10.180.10">
    <property type="entry name" value="2,3-Dihydroxybiphenyl 1,2-Dioxygenase, domain 1"/>
    <property type="match status" value="1"/>
</dbReference>
<dbReference type="PANTHER" id="PTHR33993">
    <property type="entry name" value="GLYOXALASE-RELATED"/>
    <property type="match status" value="1"/>
</dbReference>
<dbReference type="CDD" id="cd06587">
    <property type="entry name" value="VOC"/>
    <property type="match status" value="1"/>
</dbReference>
<accession>A0ABD3MKI3</accession>
<evidence type="ECO:0000313" key="3">
    <source>
        <dbReference type="Proteomes" id="UP001530293"/>
    </source>
</evidence>
<dbReference type="AlphaFoldDB" id="A0ABD3MKI3"/>
<dbReference type="PANTHER" id="PTHR33993:SF14">
    <property type="entry name" value="GB|AAF24581.1"/>
    <property type="match status" value="1"/>
</dbReference>
<dbReference type="SUPFAM" id="SSF54593">
    <property type="entry name" value="Glyoxalase/Bleomycin resistance protein/Dihydroxybiphenyl dioxygenase"/>
    <property type="match status" value="1"/>
</dbReference>
<keyword evidence="3" id="KW-1185">Reference proteome</keyword>
<evidence type="ECO:0000313" key="2">
    <source>
        <dbReference type="EMBL" id="KAL3762682.1"/>
    </source>
</evidence>
<comment type="caution">
    <text evidence="2">The sequence shown here is derived from an EMBL/GenBank/DDBJ whole genome shotgun (WGS) entry which is preliminary data.</text>
</comment>
<dbReference type="Pfam" id="PF00903">
    <property type="entry name" value="Glyoxalase"/>
    <property type="match status" value="1"/>
</dbReference>